<dbReference type="Proteomes" id="UP000233551">
    <property type="component" value="Unassembled WGS sequence"/>
</dbReference>
<gene>
    <name evidence="1" type="ORF">CRG98_037043</name>
</gene>
<comment type="caution">
    <text evidence="1">The sequence shown here is derived from an EMBL/GenBank/DDBJ whole genome shotgun (WGS) entry which is preliminary data.</text>
</comment>
<evidence type="ECO:0000313" key="1">
    <source>
        <dbReference type="EMBL" id="PKI42563.1"/>
    </source>
</evidence>
<sequence length="71" mass="7712">MAVLKKIQSAGVSVIMTISPVMPLNVGVIHWSESPPNAHDILSRWCDRFEPETGSRTVHPYLDGGDVGLTP</sequence>
<organism evidence="1 2">
    <name type="scientific">Punica granatum</name>
    <name type="common">Pomegranate</name>
    <dbReference type="NCBI Taxonomy" id="22663"/>
    <lineage>
        <taxon>Eukaryota</taxon>
        <taxon>Viridiplantae</taxon>
        <taxon>Streptophyta</taxon>
        <taxon>Embryophyta</taxon>
        <taxon>Tracheophyta</taxon>
        <taxon>Spermatophyta</taxon>
        <taxon>Magnoliopsida</taxon>
        <taxon>eudicotyledons</taxon>
        <taxon>Gunneridae</taxon>
        <taxon>Pentapetalae</taxon>
        <taxon>rosids</taxon>
        <taxon>malvids</taxon>
        <taxon>Myrtales</taxon>
        <taxon>Lythraceae</taxon>
        <taxon>Punica</taxon>
    </lineage>
</organism>
<keyword evidence="2" id="KW-1185">Reference proteome</keyword>
<name>A0A2I0IFI7_PUNGR</name>
<evidence type="ECO:0000313" key="2">
    <source>
        <dbReference type="Proteomes" id="UP000233551"/>
    </source>
</evidence>
<proteinExistence type="predicted"/>
<dbReference type="EMBL" id="PGOL01003146">
    <property type="protein sequence ID" value="PKI42563.1"/>
    <property type="molecule type" value="Genomic_DNA"/>
</dbReference>
<protein>
    <submittedName>
        <fullName evidence="1">Uncharacterized protein</fullName>
    </submittedName>
</protein>
<accession>A0A2I0IFI7</accession>
<reference evidence="1 2" key="1">
    <citation type="submission" date="2017-11" db="EMBL/GenBank/DDBJ databases">
        <title>De-novo sequencing of pomegranate (Punica granatum L.) genome.</title>
        <authorList>
            <person name="Akparov Z."/>
            <person name="Amiraslanov A."/>
            <person name="Hajiyeva S."/>
            <person name="Abbasov M."/>
            <person name="Kaur K."/>
            <person name="Hamwieh A."/>
            <person name="Solovyev V."/>
            <person name="Salamov A."/>
            <person name="Braich B."/>
            <person name="Kosarev P."/>
            <person name="Mahmoud A."/>
            <person name="Hajiyev E."/>
            <person name="Babayeva S."/>
            <person name="Izzatullayeva V."/>
            <person name="Mammadov A."/>
            <person name="Mammadov A."/>
            <person name="Sharifova S."/>
            <person name="Ojaghi J."/>
            <person name="Eynullazada K."/>
            <person name="Bayramov B."/>
            <person name="Abdulazimova A."/>
            <person name="Shahmuradov I."/>
        </authorList>
    </citation>
    <scope>NUCLEOTIDE SEQUENCE [LARGE SCALE GENOMIC DNA]</scope>
    <source>
        <strain evidence="2">cv. AG2017</strain>
        <tissue evidence="1">Leaf</tissue>
    </source>
</reference>
<dbReference type="AlphaFoldDB" id="A0A2I0IFI7"/>